<feature type="region of interest" description="Disordered" evidence="1">
    <location>
        <begin position="79"/>
        <end position="103"/>
    </location>
</feature>
<keyword evidence="2" id="KW-0472">Membrane</keyword>
<dbReference type="Gene3D" id="3.30.10.20">
    <property type="match status" value="3"/>
</dbReference>
<dbReference type="Pfam" id="PF03793">
    <property type="entry name" value="PASTA"/>
    <property type="match status" value="1"/>
</dbReference>
<keyword evidence="5" id="KW-1185">Reference proteome</keyword>
<evidence type="ECO:0000256" key="1">
    <source>
        <dbReference type="SAM" id="MobiDB-lite"/>
    </source>
</evidence>
<accession>A0A7V8MZF6</accession>
<sequence length="511" mass="56896">MSDFLSNFTSDKYKKDAEEHKLVMPDTEVTETDIENSSVASVDSDTLEDVTPDLSEVDISDAVSDEMLEDAITSDFSHEAFEGEKNEENFTDVSEDELDNETDVSDDDLESFLMELAASSSEDDMVVKDQSFAKKQKIKRGIIAGSSLLAVIAIAWFYYGQTHVKLPDFTGKSVSTAQTWADEHKVKLEVKRVYDFEKEANIVIKESDKNRTISKKKTVNLTASLGANPKEKIELPDFSKMPVAEAREFIKKNKLENTSVQLDYSETVAKDTYLKQTFANQAVTPETFKREDNLTLYYSKGKEPVVQNIEVPDFSSQTKEQINTWSKEKGVKVAFEYAESESLEADKVISQSVAKGQKVSKVDTITIKLSLGKPMTVPDFSRFTFDESSGAAKNLPVISKQVYSDTVPYGGFISQSIPAGTQYFAKDTIPDITAVYSLGRVYIKDLKGQTEGDLQGTFYNDYTSKGANISYRVQYVNSPETKGTVVGQSSLNEFVPLSCTVFIQISNGHEK</sequence>
<dbReference type="GeneID" id="303194185"/>
<feature type="compositionally biased region" description="Acidic residues" evidence="1">
    <location>
        <begin position="89"/>
        <end position="103"/>
    </location>
</feature>
<feature type="compositionally biased region" description="Basic and acidic residues" evidence="1">
    <location>
        <begin position="79"/>
        <end position="88"/>
    </location>
</feature>
<feature type="transmembrane region" description="Helical" evidence="2">
    <location>
        <begin position="141"/>
        <end position="159"/>
    </location>
</feature>
<feature type="domain" description="PASTA" evidence="3">
    <location>
        <begin position="229"/>
        <end position="300"/>
    </location>
</feature>
<gene>
    <name evidence="4" type="ORF">HZR21_01520</name>
</gene>
<dbReference type="SMART" id="SM00740">
    <property type="entry name" value="PASTA"/>
    <property type="match status" value="4"/>
</dbReference>
<evidence type="ECO:0000259" key="3">
    <source>
        <dbReference type="PROSITE" id="PS51178"/>
    </source>
</evidence>
<evidence type="ECO:0000256" key="2">
    <source>
        <dbReference type="SAM" id="Phobius"/>
    </source>
</evidence>
<dbReference type="AlphaFoldDB" id="A0A7V8MZF6"/>
<comment type="caution">
    <text evidence="4">The sequence shown here is derived from an EMBL/GenBank/DDBJ whole genome shotgun (WGS) entry which is preliminary data.</text>
</comment>
<proteinExistence type="predicted"/>
<organism evidence="4 5">
    <name type="scientific">Pseudolactococcus laudensis</name>
    <dbReference type="NCBI Taxonomy" id="1494461"/>
    <lineage>
        <taxon>Bacteria</taxon>
        <taxon>Bacillati</taxon>
        <taxon>Bacillota</taxon>
        <taxon>Bacilli</taxon>
        <taxon>Lactobacillales</taxon>
        <taxon>Streptococcaceae</taxon>
        <taxon>Pseudolactococcus</taxon>
    </lineage>
</organism>
<name>A0A7V8MZF6_9LACT</name>
<dbReference type="RefSeq" id="WP_180745786.1">
    <property type="nucleotide sequence ID" value="NZ_CBCRWQ010000005.1"/>
</dbReference>
<keyword evidence="2" id="KW-0812">Transmembrane</keyword>
<keyword evidence="2" id="KW-1133">Transmembrane helix</keyword>
<dbReference type="InterPro" id="IPR005543">
    <property type="entry name" value="PASTA_dom"/>
</dbReference>
<evidence type="ECO:0000313" key="5">
    <source>
        <dbReference type="Proteomes" id="UP000530186"/>
    </source>
</evidence>
<evidence type="ECO:0000313" key="4">
    <source>
        <dbReference type="EMBL" id="MBA0015836.1"/>
    </source>
</evidence>
<protein>
    <submittedName>
        <fullName evidence="4">PASTA domain-containing protein</fullName>
    </submittedName>
</protein>
<dbReference type="Proteomes" id="UP000530186">
    <property type="component" value="Unassembled WGS sequence"/>
</dbReference>
<dbReference type="EMBL" id="JACBNY010000001">
    <property type="protein sequence ID" value="MBA0015836.1"/>
    <property type="molecule type" value="Genomic_DNA"/>
</dbReference>
<feature type="domain" description="PASTA" evidence="3">
    <location>
        <begin position="305"/>
        <end position="371"/>
    </location>
</feature>
<dbReference type="PROSITE" id="PS51178">
    <property type="entry name" value="PASTA"/>
    <property type="match status" value="2"/>
</dbReference>
<dbReference type="CDD" id="cd06577">
    <property type="entry name" value="PASTA_pknB"/>
    <property type="match status" value="2"/>
</dbReference>
<reference evidence="4 5" key="1">
    <citation type="submission" date="2020-07" db="EMBL/GenBank/DDBJ databases">
        <authorList>
            <person name="Hilgarth M."/>
            <person name="Werum V."/>
            <person name="Vogel R.F."/>
        </authorList>
    </citation>
    <scope>NUCLEOTIDE SEQUENCE [LARGE SCALE GENOMIC DNA]</scope>
    <source>
        <strain evidence="4 5">DSM 28961</strain>
    </source>
</reference>